<gene>
    <name evidence="2" type="ORF">NC653_039038</name>
</gene>
<organism evidence="2 3">
    <name type="scientific">Populus alba x Populus x berolinensis</name>
    <dbReference type="NCBI Taxonomy" id="444605"/>
    <lineage>
        <taxon>Eukaryota</taxon>
        <taxon>Viridiplantae</taxon>
        <taxon>Streptophyta</taxon>
        <taxon>Embryophyta</taxon>
        <taxon>Tracheophyta</taxon>
        <taxon>Spermatophyta</taxon>
        <taxon>Magnoliopsida</taxon>
        <taxon>eudicotyledons</taxon>
        <taxon>Gunneridae</taxon>
        <taxon>Pentapetalae</taxon>
        <taxon>rosids</taxon>
        <taxon>fabids</taxon>
        <taxon>Malpighiales</taxon>
        <taxon>Salicaceae</taxon>
        <taxon>Saliceae</taxon>
        <taxon>Populus</taxon>
    </lineage>
</organism>
<evidence type="ECO:0000313" key="2">
    <source>
        <dbReference type="EMBL" id="KAJ6956993.1"/>
    </source>
</evidence>
<dbReference type="Proteomes" id="UP001164929">
    <property type="component" value="Chromosome 18"/>
</dbReference>
<name>A0AAD6LA84_9ROSI</name>
<sequence length="81" mass="8871">MPWRRKEKGGGEKERPVEKSRSGASGEEEDIDIDIGTASSVAKHKLVETNKKAFLCLPGTRIANAVNAREIAERALLLALR</sequence>
<feature type="compositionally biased region" description="Basic and acidic residues" evidence="1">
    <location>
        <begin position="8"/>
        <end position="21"/>
    </location>
</feature>
<comment type="caution">
    <text evidence="2">The sequence shown here is derived from an EMBL/GenBank/DDBJ whole genome shotgun (WGS) entry which is preliminary data.</text>
</comment>
<dbReference type="EMBL" id="JAQIZT010000018">
    <property type="protein sequence ID" value="KAJ6956993.1"/>
    <property type="molecule type" value="Genomic_DNA"/>
</dbReference>
<evidence type="ECO:0000313" key="3">
    <source>
        <dbReference type="Proteomes" id="UP001164929"/>
    </source>
</evidence>
<dbReference type="AlphaFoldDB" id="A0AAD6LA84"/>
<reference evidence="2 3" key="1">
    <citation type="journal article" date="2023" name="Mol. Ecol. Resour.">
        <title>Chromosome-level genome assembly of a triploid poplar Populus alba 'Berolinensis'.</title>
        <authorList>
            <person name="Chen S."/>
            <person name="Yu Y."/>
            <person name="Wang X."/>
            <person name="Wang S."/>
            <person name="Zhang T."/>
            <person name="Zhou Y."/>
            <person name="He R."/>
            <person name="Meng N."/>
            <person name="Wang Y."/>
            <person name="Liu W."/>
            <person name="Liu Z."/>
            <person name="Liu J."/>
            <person name="Guo Q."/>
            <person name="Huang H."/>
            <person name="Sederoff R.R."/>
            <person name="Wang G."/>
            <person name="Qu G."/>
            <person name="Chen S."/>
        </authorList>
    </citation>
    <scope>NUCLEOTIDE SEQUENCE [LARGE SCALE GENOMIC DNA]</scope>
    <source>
        <strain evidence="2">SC-2020</strain>
    </source>
</reference>
<evidence type="ECO:0000256" key="1">
    <source>
        <dbReference type="SAM" id="MobiDB-lite"/>
    </source>
</evidence>
<proteinExistence type="predicted"/>
<protein>
    <submittedName>
        <fullName evidence="2">Uncharacterized protein</fullName>
    </submittedName>
</protein>
<accession>A0AAD6LA84</accession>
<feature type="region of interest" description="Disordered" evidence="1">
    <location>
        <begin position="1"/>
        <end position="31"/>
    </location>
</feature>
<keyword evidence="3" id="KW-1185">Reference proteome</keyword>